<feature type="compositionally biased region" description="Low complexity" evidence="1">
    <location>
        <begin position="345"/>
        <end position="355"/>
    </location>
</feature>
<gene>
    <name evidence="2" type="ORF">NDU88_003384</name>
</gene>
<feature type="region of interest" description="Disordered" evidence="1">
    <location>
        <begin position="124"/>
        <end position="145"/>
    </location>
</feature>
<feature type="region of interest" description="Disordered" evidence="1">
    <location>
        <begin position="161"/>
        <end position="293"/>
    </location>
</feature>
<evidence type="ECO:0008006" key="4">
    <source>
        <dbReference type="Google" id="ProtNLM"/>
    </source>
</evidence>
<accession>A0AAV7VD75</accession>
<proteinExistence type="predicted"/>
<dbReference type="AlphaFoldDB" id="A0AAV7VD75"/>
<feature type="region of interest" description="Disordered" evidence="1">
    <location>
        <begin position="312"/>
        <end position="365"/>
    </location>
</feature>
<comment type="caution">
    <text evidence="2">The sequence shown here is derived from an EMBL/GenBank/DDBJ whole genome shotgun (WGS) entry which is preliminary data.</text>
</comment>
<reference evidence="2" key="1">
    <citation type="journal article" date="2022" name="bioRxiv">
        <title>Sequencing and chromosome-scale assembly of the giantPleurodeles waltlgenome.</title>
        <authorList>
            <person name="Brown T."/>
            <person name="Elewa A."/>
            <person name="Iarovenko S."/>
            <person name="Subramanian E."/>
            <person name="Araus A.J."/>
            <person name="Petzold A."/>
            <person name="Susuki M."/>
            <person name="Suzuki K.-i.T."/>
            <person name="Hayashi T."/>
            <person name="Toyoda A."/>
            <person name="Oliveira C."/>
            <person name="Osipova E."/>
            <person name="Leigh N.D."/>
            <person name="Simon A."/>
            <person name="Yun M.H."/>
        </authorList>
    </citation>
    <scope>NUCLEOTIDE SEQUENCE</scope>
    <source>
        <strain evidence="2">20211129_DDA</strain>
        <tissue evidence="2">Liver</tissue>
    </source>
</reference>
<feature type="compositionally biased region" description="Low complexity" evidence="1">
    <location>
        <begin position="200"/>
        <end position="214"/>
    </location>
</feature>
<dbReference type="Proteomes" id="UP001066276">
    <property type="component" value="Chromosome 2_1"/>
</dbReference>
<organism evidence="2 3">
    <name type="scientific">Pleurodeles waltl</name>
    <name type="common">Iberian ribbed newt</name>
    <dbReference type="NCBI Taxonomy" id="8319"/>
    <lineage>
        <taxon>Eukaryota</taxon>
        <taxon>Metazoa</taxon>
        <taxon>Chordata</taxon>
        <taxon>Craniata</taxon>
        <taxon>Vertebrata</taxon>
        <taxon>Euteleostomi</taxon>
        <taxon>Amphibia</taxon>
        <taxon>Batrachia</taxon>
        <taxon>Caudata</taxon>
        <taxon>Salamandroidea</taxon>
        <taxon>Salamandridae</taxon>
        <taxon>Pleurodelinae</taxon>
        <taxon>Pleurodeles</taxon>
    </lineage>
</organism>
<feature type="compositionally biased region" description="Low complexity" evidence="1">
    <location>
        <begin position="312"/>
        <end position="328"/>
    </location>
</feature>
<feature type="compositionally biased region" description="Polar residues" evidence="1">
    <location>
        <begin position="166"/>
        <end position="193"/>
    </location>
</feature>
<feature type="compositionally biased region" description="Low complexity" evidence="1">
    <location>
        <begin position="246"/>
        <end position="268"/>
    </location>
</feature>
<evidence type="ECO:0000313" key="3">
    <source>
        <dbReference type="Proteomes" id="UP001066276"/>
    </source>
</evidence>
<keyword evidence="3" id="KW-1185">Reference proteome</keyword>
<evidence type="ECO:0000313" key="2">
    <source>
        <dbReference type="EMBL" id="KAJ1199550.1"/>
    </source>
</evidence>
<dbReference type="EMBL" id="JANPWB010000003">
    <property type="protein sequence ID" value="KAJ1199550.1"/>
    <property type="molecule type" value="Genomic_DNA"/>
</dbReference>
<name>A0AAV7VD75_PLEWA</name>
<protein>
    <recommendedName>
        <fullName evidence="4">Myb-like domain-containing protein</fullName>
    </recommendedName>
</protein>
<evidence type="ECO:0000256" key="1">
    <source>
        <dbReference type="SAM" id="MobiDB-lite"/>
    </source>
</evidence>
<sequence length="365" mass="37808">MGSRSLWRCTPAVTVHTAADVTAIFYLVIHFLPDLQQERTYTASAGEKAPAFTSEDGALPQYTLLYGPPDKQVSAHQKKGIWRAIAKEVRTLRVFDRRSTHCCKRWEDLRRWARKTAETHLGLASQRGRGARHTLTPTDVLHPGSGLSGVGWALESITAATGGGTRQPSQCATNTCQGQEGSATWQGQEGATSSKEKEAQPASKAKSKTPAARSIEAPSSAKGRKEHRTPARALQPSEASGEGLEATTTTASTATCTATSSTTASSSSPSGQPSEAAVEGLEPSPTPVSTATCTAASTAICTTASTATCTATSSTTASNTTASSSSPSGQLSKAAGERLEPLPITCSTDTSTATTVQPSPPADGL</sequence>